<evidence type="ECO:0000313" key="11">
    <source>
        <dbReference type="EMBL" id="PKA56160.1"/>
    </source>
</evidence>
<feature type="domain" description="Myb-like" evidence="8">
    <location>
        <begin position="24"/>
        <end position="78"/>
    </location>
</feature>
<dbReference type="InterPro" id="IPR017930">
    <property type="entry name" value="Myb_dom"/>
</dbReference>
<feature type="domain" description="SANT" evidence="9">
    <location>
        <begin position="27"/>
        <end position="74"/>
    </location>
</feature>
<reference evidence="11 12" key="1">
    <citation type="journal article" date="2017" name="Nature">
        <title>The Apostasia genome and the evolution of orchids.</title>
        <authorList>
            <person name="Zhang G.Q."/>
            <person name="Liu K.W."/>
            <person name="Li Z."/>
            <person name="Lohaus R."/>
            <person name="Hsiao Y.Y."/>
            <person name="Niu S.C."/>
            <person name="Wang J.Y."/>
            <person name="Lin Y.C."/>
            <person name="Xu Q."/>
            <person name="Chen L.J."/>
            <person name="Yoshida K."/>
            <person name="Fujiwara S."/>
            <person name="Wang Z.W."/>
            <person name="Zhang Y.Q."/>
            <person name="Mitsuda N."/>
            <person name="Wang M."/>
            <person name="Liu G.H."/>
            <person name="Pecoraro L."/>
            <person name="Huang H.X."/>
            <person name="Xiao X.J."/>
            <person name="Lin M."/>
            <person name="Wu X.Y."/>
            <person name="Wu W.L."/>
            <person name="Chen Y.Y."/>
            <person name="Chang S.B."/>
            <person name="Sakamoto S."/>
            <person name="Ohme-Takagi M."/>
            <person name="Yagi M."/>
            <person name="Zeng S.J."/>
            <person name="Shen C.Y."/>
            <person name="Yeh C.M."/>
            <person name="Luo Y.B."/>
            <person name="Tsai W.C."/>
            <person name="Van de Peer Y."/>
            <person name="Liu Z.J."/>
        </authorList>
    </citation>
    <scope>NUCLEOTIDE SEQUENCE [LARGE SCALE GENOMIC DNA]</scope>
    <source>
        <strain evidence="12">cv. Shenzhen</strain>
        <tissue evidence="11">Stem</tissue>
    </source>
</reference>
<dbReference type="FunFam" id="1.10.10.60:FF:000009">
    <property type="entry name" value="transcription factor MYB1R1"/>
    <property type="match status" value="1"/>
</dbReference>
<accession>A0A2I0AKT0</accession>
<dbReference type="Pfam" id="PF00249">
    <property type="entry name" value="Myb_DNA-binding"/>
    <property type="match status" value="1"/>
</dbReference>
<feature type="domain" description="Myb-like" evidence="8">
    <location>
        <begin position="130"/>
        <end position="182"/>
    </location>
</feature>
<dbReference type="InterPro" id="IPR009057">
    <property type="entry name" value="Homeodomain-like_sf"/>
</dbReference>
<keyword evidence="3" id="KW-0238">DNA-binding</keyword>
<evidence type="ECO:0000259" key="10">
    <source>
        <dbReference type="PROSITE" id="PS51294"/>
    </source>
</evidence>
<dbReference type="Proteomes" id="UP000236161">
    <property type="component" value="Unassembled WGS sequence"/>
</dbReference>
<dbReference type="STRING" id="1088818.A0A2I0AKT0"/>
<dbReference type="GO" id="GO:0003677">
    <property type="term" value="F:DNA binding"/>
    <property type="evidence" value="ECO:0007669"/>
    <property type="project" value="UniProtKB-KW"/>
</dbReference>
<dbReference type="PROSITE" id="PS51294">
    <property type="entry name" value="HTH_MYB"/>
    <property type="match status" value="1"/>
</dbReference>
<feature type="domain" description="HTH myb-type" evidence="10">
    <location>
        <begin position="130"/>
        <end position="186"/>
    </location>
</feature>
<dbReference type="InterPro" id="IPR001005">
    <property type="entry name" value="SANT/Myb"/>
</dbReference>
<dbReference type="Pfam" id="PF23082">
    <property type="entry name" value="Myb_DNA-binding_2"/>
    <property type="match status" value="1"/>
</dbReference>
<keyword evidence="4" id="KW-0804">Transcription</keyword>
<comment type="subcellular location">
    <subcellularLocation>
        <location evidence="1">Nucleus</location>
    </subcellularLocation>
</comment>
<dbReference type="GO" id="GO:0009744">
    <property type="term" value="P:response to sucrose"/>
    <property type="evidence" value="ECO:0007669"/>
    <property type="project" value="UniProtKB-ARBA"/>
</dbReference>
<dbReference type="CDD" id="cd00167">
    <property type="entry name" value="SANT"/>
    <property type="match status" value="2"/>
</dbReference>
<organism evidence="11 12">
    <name type="scientific">Apostasia shenzhenica</name>
    <dbReference type="NCBI Taxonomy" id="1088818"/>
    <lineage>
        <taxon>Eukaryota</taxon>
        <taxon>Viridiplantae</taxon>
        <taxon>Streptophyta</taxon>
        <taxon>Embryophyta</taxon>
        <taxon>Tracheophyta</taxon>
        <taxon>Spermatophyta</taxon>
        <taxon>Magnoliopsida</taxon>
        <taxon>Liliopsida</taxon>
        <taxon>Asparagales</taxon>
        <taxon>Orchidaceae</taxon>
        <taxon>Apostasioideae</taxon>
        <taxon>Apostasia</taxon>
    </lineage>
</organism>
<gene>
    <name evidence="11" type="primary">DIVARICATA</name>
    <name evidence="11" type="ORF">AXF42_Ash015645</name>
</gene>
<protein>
    <recommendedName>
        <fullName evidence="6">Transcription factor MYBS1</fullName>
    </recommendedName>
    <alternativeName>
        <fullName evidence="7">Myb-related protein S1</fullName>
    </alternativeName>
</protein>
<evidence type="ECO:0000256" key="1">
    <source>
        <dbReference type="ARBA" id="ARBA00004123"/>
    </source>
</evidence>
<evidence type="ECO:0000259" key="9">
    <source>
        <dbReference type="PROSITE" id="PS51293"/>
    </source>
</evidence>
<keyword evidence="2" id="KW-0805">Transcription regulation</keyword>
<dbReference type="PROSITE" id="PS50090">
    <property type="entry name" value="MYB_LIKE"/>
    <property type="match status" value="2"/>
</dbReference>
<evidence type="ECO:0000256" key="4">
    <source>
        <dbReference type="ARBA" id="ARBA00023163"/>
    </source>
</evidence>
<dbReference type="NCBIfam" id="TIGR01557">
    <property type="entry name" value="myb_SHAQKYF"/>
    <property type="match status" value="1"/>
</dbReference>
<dbReference type="PROSITE" id="PS51293">
    <property type="entry name" value="SANT"/>
    <property type="match status" value="2"/>
</dbReference>
<keyword evidence="5" id="KW-0539">Nucleus</keyword>
<dbReference type="PANTHER" id="PTHR44042:SF41">
    <property type="entry name" value="DUPLICATED HOMEODOMAIN-LIKE SUPERFAMILY PROTEIN-RELATED"/>
    <property type="match status" value="1"/>
</dbReference>
<keyword evidence="12" id="KW-1185">Reference proteome</keyword>
<evidence type="ECO:0000256" key="7">
    <source>
        <dbReference type="ARBA" id="ARBA00076145"/>
    </source>
</evidence>
<evidence type="ECO:0000256" key="2">
    <source>
        <dbReference type="ARBA" id="ARBA00023015"/>
    </source>
</evidence>
<evidence type="ECO:0000256" key="5">
    <source>
        <dbReference type="ARBA" id="ARBA00023242"/>
    </source>
</evidence>
<evidence type="ECO:0000313" key="12">
    <source>
        <dbReference type="Proteomes" id="UP000236161"/>
    </source>
</evidence>
<dbReference type="PANTHER" id="PTHR44042">
    <property type="entry name" value="DUPLICATED HOMEODOMAIN-LIKE SUPERFAMILY PROTEIN-RELATED"/>
    <property type="match status" value="1"/>
</dbReference>
<dbReference type="GO" id="GO:0005634">
    <property type="term" value="C:nucleus"/>
    <property type="evidence" value="ECO:0007669"/>
    <property type="project" value="UniProtKB-SubCell"/>
</dbReference>
<dbReference type="OrthoDB" id="118550at2759"/>
<dbReference type="GO" id="GO:0009739">
    <property type="term" value="P:response to gibberellin"/>
    <property type="evidence" value="ECO:0007669"/>
    <property type="project" value="UniProtKB-ARBA"/>
</dbReference>
<feature type="domain" description="SANT" evidence="9">
    <location>
        <begin position="138"/>
        <end position="186"/>
    </location>
</feature>
<dbReference type="InterPro" id="IPR006447">
    <property type="entry name" value="Myb_dom_plants"/>
</dbReference>
<evidence type="ECO:0000256" key="6">
    <source>
        <dbReference type="ARBA" id="ARBA00068153"/>
    </source>
</evidence>
<proteinExistence type="predicted"/>
<dbReference type="Gene3D" id="1.10.10.60">
    <property type="entry name" value="Homeodomain-like"/>
    <property type="match status" value="2"/>
</dbReference>
<dbReference type="SMART" id="SM00717">
    <property type="entry name" value="SANT"/>
    <property type="match status" value="2"/>
</dbReference>
<evidence type="ECO:0000256" key="3">
    <source>
        <dbReference type="ARBA" id="ARBA00023125"/>
    </source>
</evidence>
<dbReference type="FunFam" id="1.10.10.60:FF:000154">
    <property type="entry name" value="Transcription factor SRM1"/>
    <property type="match status" value="1"/>
</dbReference>
<dbReference type="InterPro" id="IPR017884">
    <property type="entry name" value="SANT_dom"/>
</dbReference>
<dbReference type="AlphaFoldDB" id="A0A2I0AKT0"/>
<evidence type="ECO:0000259" key="8">
    <source>
        <dbReference type="PROSITE" id="PS50090"/>
    </source>
</evidence>
<name>A0A2I0AKT0_9ASPA</name>
<sequence>MMTNPWTEVFSPAASYFSDSNWVLREKRNGNWTQLENKLFENALAHFDEGTPDRWEKVAEIIPGKTVEDVISHYQDLEEDVSCIEAGLVPFPVYISSFFTSDVEEDHVCDGLKHGYCIGEKRPGGRLSYQERKKGVPWTEKEHKRFLMGLKKYGKGDWRNISRNFVITRTPTQVASHAQKYFIRLNSASKDKRRASIHDITTVSLDDNWPLSPSYPSVVTMQSSSATSSTSEKFSVVVDSEQIDEVARAVTSGEQFIPSSYGLHLNRNLHHTNLCGCIVGHNGVSF</sequence>
<dbReference type="SUPFAM" id="SSF46689">
    <property type="entry name" value="Homeodomain-like"/>
    <property type="match status" value="2"/>
</dbReference>
<dbReference type="EMBL" id="KZ451975">
    <property type="protein sequence ID" value="PKA56160.1"/>
    <property type="molecule type" value="Genomic_DNA"/>
</dbReference>